<keyword evidence="5" id="KW-1185">Reference proteome</keyword>
<evidence type="ECO:0000313" key="5">
    <source>
        <dbReference type="Proteomes" id="UP000292781"/>
    </source>
</evidence>
<gene>
    <name evidence="4" type="ORF">EYW49_09520</name>
    <name evidence="3" type="ORF">EYW49_22575</name>
    <name evidence="2" type="ORF">EYW49_22770</name>
    <name evidence="1" type="ORF">EYW49_22810</name>
</gene>
<dbReference type="GO" id="GO:0004803">
    <property type="term" value="F:transposase activity"/>
    <property type="evidence" value="ECO:0007669"/>
    <property type="project" value="InterPro"/>
</dbReference>
<dbReference type="GO" id="GO:0006313">
    <property type="term" value="P:DNA transposition"/>
    <property type="evidence" value="ECO:0007669"/>
    <property type="project" value="InterPro"/>
</dbReference>
<dbReference type="SUPFAM" id="SSF48295">
    <property type="entry name" value="TrpR-like"/>
    <property type="match status" value="1"/>
</dbReference>
<comment type="caution">
    <text evidence="4">The sequence shown here is derived from an EMBL/GenBank/DDBJ whole genome shotgun (WGS) entry which is preliminary data.</text>
</comment>
<dbReference type="Proteomes" id="UP000292781">
    <property type="component" value="Unassembled WGS sequence"/>
</dbReference>
<evidence type="ECO:0000313" key="4">
    <source>
        <dbReference type="EMBL" id="TBW38497.1"/>
    </source>
</evidence>
<dbReference type="Pfam" id="PF01527">
    <property type="entry name" value="HTH_Tnp_1"/>
    <property type="match status" value="1"/>
</dbReference>
<dbReference type="GO" id="GO:0043565">
    <property type="term" value="F:sequence-specific DNA binding"/>
    <property type="evidence" value="ECO:0007669"/>
    <property type="project" value="InterPro"/>
</dbReference>
<dbReference type="RefSeq" id="WP_131308803.1">
    <property type="nucleotide sequence ID" value="NZ_SJFN01000011.1"/>
</dbReference>
<reference evidence="4 5" key="1">
    <citation type="submission" date="2019-02" db="EMBL/GenBank/DDBJ databases">
        <title>Siculibacillus lacustris gen. nov., sp. nov., a new rosette-forming bacterium isolated from a freshwater crater lake (Lake St. Ana, Romania).</title>
        <authorList>
            <person name="Felfoldi T."/>
            <person name="Marton Z."/>
            <person name="Szabo A."/>
            <person name="Mentes A."/>
            <person name="Boka K."/>
            <person name="Marialigeti K."/>
            <person name="Mathe I."/>
            <person name="Koncz M."/>
            <person name="Schumann P."/>
            <person name="Toth E."/>
        </authorList>
    </citation>
    <scope>NUCLEOTIDE SEQUENCE [LARGE SCALE GENOMIC DNA]</scope>
    <source>
        <strain evidence="4 5">SA-279</strain>
    </source>
</reference>
<dbReference type="InterPro" id="IPR002514">
    <property type="entry name" value="Transposase_8"/>
</dbReference>
<dbReference type="InterPro" id="IPR010921">
    <property type="entry name" value="Trp_repressor/repl_initiator"/>
</dbReference>
<dbReference type="EMBL" id="SJFN01000011">
    <property type="protein sequence ID" value="TBW38497.1"/>
    <property type="molecule type" value="Genomic_DNA"/>
</dbReference>
<evidence type="ECO:0000313" key="3">
    <source>
        <dbReference type="EMBL" id="TBW32125.1"/>
    </source>
</evidence>
<accession>A0A4V2KTS5</accession>
<sequence>MTGKRKRYSADFKAKVALEAIRGEATVAQLTVKYGVHQTMISAWKKQAVDGMSGVFSGKA</sequence>
<dbReference type="InterPro" id="IPR036388">
    <property type="entry name" value="WH-like_DNA-bd_sf"/>
</dbReference>
<dbReference type="EMBL" id="SJFN01000086">
    <property type="protein sequence ID" value="TBW31664.1"/>
    <property type="molecule type" value="Genomic_DNA"/>
</dbReference>
<organism evidence="4 5">
    <name type="scientific">Siculibacillus lacustris</name>
    <dbReference type="NCBI Taxonomy" id="1549641"/>
    <lineage>
        <taxon>Bacteria</taxon>
        <taxon>Pseudomonadati</taxon>
        <taxon>Pseudomonadota</taxon>
        <taxon>Alphaproteobacteria</taxon>
        <taxon>Hyphomicrobiales</taxon>
        <taxon>Ancalomicrobiaceae</taxon>
        <taxon>Siculibacillus</taxon>
    </lineage>
</organism>
<protein>
    <submittedName>
        <fullName evidence="4">Transposase</fullName>
    </submittedName>
</protein>
<proteinExistence type="predicted"/>
<evidence type="ECO:0000313" key="1">
    <source>
        <dbReference type="EMBL" id="TBW31664.1"/>
    </source>
</evidence>
<dbReference type="EMBL" id="SJFN01000081">
    <property type="protein sequence ID" value="TBW31855.1"/>
    <property type="molecule type" value="Genomic_DNA"/>
</dbReference>
<dbReference type="OrthoDB" id="9803878at2"/>
<name>A0A4V2KTS5_9HYPH</name>
<dbReference type="AlphaFoldDB" id="A0A4V2KTS5"/>
<feature type="non-terminal residue" evidence="4">
    <location>
        <position position="60"/>
    </location>
</feature>
<dbReference type="EMBL" id="SJFN01000071">
    <property type="protein sequence ID" value="TBW32125.1"/>
    <property type="molecule type" value="Genomic_DNA"/>
</dbReference>
<dbReference type="Gene3D" id="1.10.10.10">
    <property type="entry name" value="Winged helix-like DNA-binding domain superfamily/Winged helix DNA-binding domain"/>
    <property type="match status" value="1"/>
</dbReference>
<evidence type="ECO:0000313" key="2">
    <source>
        <dbReference type="EMBL" id="TBW31855.1"/>
    </source>
</evidence>